<name>A0AAF3FBS1_9BILA</name>
<proteinExistence type="inferred from homology"/>
<dbReference type="PANTHER" id="PTHR31997:SF1">
    <property type="entry name" value="AGAP003710-PA"/>
    <property type="match status" value="1"/>
</dbReference>
<evidence type="ECO:0000313" key="4">
    <source>
        <dbReference type="WBParaSite" id="MBELARI_LOCUS4377"/>
    </source>
</evidence>
<evidence type="ECO:0000259" key="2">
    <source>
        <dbReference type="Pfam" id="PF12516"/>
    </source>
</evidence>
<protein>
    <submittedName>
        <fullName evidence="4">DUF3719 domain-containing protein</fullName>
    </submittedName>
</protein>
<dbReference type="WBParaSite" id="MBELARI_LOCUS4377">
    <property type="protein sequence ID" value="MBELARI_LOCUS4377"/>
    <property type="gene ID" value="MBELARI_LOCUS4377"/>
</dbReference>
<reference evidence="4" key="1">
    <citation type="submission" date="2024-02" db="UniProtKB">
        <authorList>
            <consortium name="WormBaseParasite"/>
        </authorList>
    </citation>
    <scope>IDENTIFICATION</scope>
</reference>
<organism evidence="3 4">
    <name type="scientific">Mesorhabditis belari</name>
    <dbReference type="NCBI Taxonomy" id="2138241"/>
    <lineage>
        <taxon>Eukaryota</taxon>
        <taxon>Metazoa</taxon>
        <taxon>Ecdysozoa</taxon>
        <taxon>Nematoda</taxon>
        <taxon>Chromadorea</taxon>
        <taxon>Rhabditida</taxon>
        <taxon>Rhabditina</taxon>
        <taxon>Rhabditomorpha</taxon>
        <taxon>Rhabditoidea</taxon>
        <taxon>Rhabditidae</taxon>
        <taxon>Mesorhabditinae</taxon>
        <taxon>Mesorhabditis</taxon>
    </lineage>
</organism>
<comment type="similarity">
    <text evidence="1">Belongs to the FAM149 family.</text>
</comment>
<sequence>MDTRGLESWTSIISNPCSPRSSTNGRTFLDEVDACLYDGVSCSDSKLTQECELWKERFPHLRLVGKQINPPRHEPQQDDFRNLVASILINEQALSKIQLTNAPKQRLLNRPQMKK</sequence>
<keyword evidence="3" id="KW-1185">Reference proteome</keyword>
<dbReference type="Proteomes" id="UP000887575">
    <property type="component" value="Unassembled WGS sequence"/>
</dbReference>
<accession>A0AAF3FBS1</accession>
<dbReference type="AlphaFoldDB" id="A0AAF3FBS1"/>
<feature type="domain" description="DUF3719" evidence="2">
    <location>
        <begin position="36"/>
        <end position="74"/>
    </location>
</feature>
<dbReference type="InterPro" id="IPR022194">
    <property type="entry name" value="DUF3719"/>
</dbReference>
<dbReference type="InterPro" id="IPR039630">
    <property type="entry name" value="FAM149"/>
</dbReference>
<evidence type="ECO:0000313" key="3">
    <source>
        <dbReference type="Proteomes" id="UP000887575"/>
    </source>
</evidence>
<dbReference type="Pfam" id="PF12516">
    <property type="entry name" value="DUF3719"/>
    <property type="match status" value="1"/>
</dbReference>
<evidence type="ECO:0000256" key="1">
    <source>
        <dbReference type="ARBA" id="ARBA00008309"/>
    </source>
</evidence>
<dbReference type="PANTHER" id="PTHR31997">
    <property type="entry name" value="AGAP003710-PA"/>
    <property type="match status" value="1"/>
</dbReference>